<keyword evidence="1" id="KW-0472">Membrane</keyword>
<feature type="transmembrane region" description="Helical" evidence="1">
    <location>
        <begin position="12"/>
        <end position="34"/>
    </location>
</feature>
<dbReference type="InterPro" id="IPR013783">
    <property type="entry name" value="Ig-like_fold"/>
</dbReference>
<evidence type="ECO:0000313" key="4">
    <source>
        <dbReference type="Proteomes" id="UP001497497"/>
    </source>
</evidence>
<proteinExistence type="predicted"/>
<dbReference type="SUPFAM" id="SSF81296">
    <property type="entry name" value="E set domains"/>
    <property type="match status" value="1"/>
</dbReference>
<dbReference type="Proteomes" id="UP001497497">
    <property type="component" value="Unassembled WGS sequence"/>
</dbReference>
<evidence type="ECO:0000256" key="1">
    <source>
        <dbReference type="SAM" id="Phobius"/>
    </source>
</evidence>
<sequence>MMPIRLTVGLKEAFIFPVCSSVCLVCIVMLSEIMNKYDHDSRNQAVQRLGFDDRTKNESHLNDVIRNLPPDFTAAQFLDYRHQFATSHNLTITNFISNPKCLQIAKDPNSFWKSELKGNSSFTADDDHARMNLAVDCGAMWIPEFLKTPPKAELYDFEREYLSDPPLTDAKRASSNIFSKVTLVNTSSTFVVGDTVALRVDMSDGYGQPKVKGGDEVRAWLKDRSSSVACHVTDHKNGTYLVTCLLPWEGQLRVFVELTYPREFFTVLFTSHLVLKTLAPIVAGFENSLASEATLCFNAPVLPGYGPSEICNVTSVNGSPWYCGRPVKPKLSCGDYNRTRLISSELDAPLLSSEIQVLHRKIIGFIGTDQKLLVRVLPRTGLIGSVKPDTRMIPSVPCSTVPPRMTWEQREPTGYFFRGAWQSLMCQVKEDYDAGCRKNVQILMLGDSNLRGHYYTEVSRMKCDQILKASTEKWHKPLLCVNQSDNFTMKWFPHSNPFRSSRNVWAHPLKDMLPANIAIDDIPSTGRHIILFNHYLHLTGQHISVYEEKMVVIRDALIRVFARNPNVIAALQAPHIVRKGYGYRMGDMLSRMYVKIQMEVFKDLRDKLVYFPLLDLTTACQNEETHPTQGVSKYLTKYLLGTVCDRVPV</sequence>
<reference evidence="3 4" key="1">
    <citation type="submission" date="2024-04" db="EMBL/GenBank/DDBJ databases">
        <authorList>
            <consortium name="Genoscope - CEA"/>
            <person name="William W."/>
        </authorList>
    </citation>
    <scope>NUCLEOTIDE SEQUENCE [LARGE SCALE GENOMIC DNA]</scope>
</reference>
<keyword evidence="1" id="KW-0812">Transmembrane</keyword>
<gene>
    <name evidence="3" type="ORF">GSLYS_00005776001</name>
</gene>
<keyword evidence="4" id="KW-1185">Reference proteome</keyword>
<dbReference type="PANTHER" id="PTHR16165:SF5">
    <property type="entry name" value="NXPE FAMILY MEMBER 3"/>
    <property type="match status" value="1"/>
</dbReference>
<evidence type="ECO:0000259" key="2">
    <source>
        <dbReference type="Pfam" id="PF24536"/>
    </source>
</evidence>
<protein>
    <recommendedName>
        <fullName evidence="2">NXPE C-terminal domain-containing protein</fullName>
    </recommendedName>
</protein>
<feature type="domain" description="NXPE C-terminal" evidence="2">
    <location>
        <begin position="421"/>
        <end position="644"/>
    </location>
</feature>
<accession>A0AAV2HI28</accession>
<evidence type="ECO:0000313" key="3">
    <source>
        <dbReference type="EMBL" id="CAL1531681.1"/>
    </source>
</evidence>
<dbReference type="InterPro" id="IPR014756">
    <property type="entry name" value="Ig_E-set"/>
</dbReference>
<name>A0AAV2HI28_LYMST</name>
<dbReference type="EMBL" id="CAXITT010000095">
    <property type="protein sequence ID" value="CAL1531681.1"/>
    <property type="molecule type" value="Genomic_DNA"/>
</dbReference>
<dbReference type="Pfam" id="PF24536">
    <property type="entry name" value="NXPE4_C"/>
    <property type="match status" value="1"/>
</dbReference>
<keyword evidence="1" id="KW-1133">Transmembrane helix</keyword>
<dbReference type="Gene3D" id="2.60.40.10">
    <property type="entry name" value="Immunoglobulins"/>
    <property type="match status" value="1"/>
</dbReference>
<comment type="caution">
    <text evidence="3">The sequence shown here is derived from an EMBL/GenBank/DDBJ whole genome shotgun (WGS) entry which is preliminary data.</text>
</comment>
<dbReference type="PANTHER" id="PTHR16165">
    <property type="entry name" value="NXPE FAMILY MEMBER"/>
    <property type="match status" value="1"/>
</dbReference>
<dbReference type="AlphaFoldDB" id="A0AAV2HI28"/>
<organism evidence="3 4">
    <name type="scientific">Lymnaea stagnalis</name>
    <name type="common">Great pond snail</name>
    <name type="synonym">Helix stagnalis</name>
    <dbReference type="NCBI Taxonomy" id="6523"/>
    <lineage>
        <taxon>Eukaryota</taxon>
        <taxon>Metazoa</taxon>
        <taxon>Spiralia</taxon>
        <taxon>Lophotrochozoa</taxon>
        <taxon>Mollusca</taxon>
        <taxon>Gastropoda</taxon>
        <taxon>Heterobranchia</taxon>
        <taxon>Euthyneura</taxon>
        <taxon>Panpulmonata</taxon>
        <taxon>Hygrophila</taxon>
        <taxon>Lymnaeoidea</taxon>
        <taxon>Lymnaeidae</taxon>
        <taxon>Lymnaea</taxon>
    </lineage>
</organism>
<dbReference type="InterPro" id="IPR057106">
    <property type="entry name" value="NXPE4_C"/>
</dbReference>